<dbReference type="CDD" id="cd00167">
    <property type="entry name" value="SANT"/>
    <property type="match status" value="2"/>
</dbReference>
<dbReference type="SUPFAM" id="SSF46689">
    <property type="entry name" value="Homeodomain-like"/>
    <property type="match status" value="1"/>
</dbReference>
<accession>A2FXJ4</accession>
<dbReference type="Proteomes" id="UP000001542">
    <property type="component" value="Unassembled WGS sequence"/>
</dbReference>
<dbReference type="InterPro" id="IPR009057">
    <property type="entry name" value="Homeodomain-like_sf"/>
</dbReference>
<dbReference type="RefSeq" id="XP_001303291.1">
    <property type="nucleotide sequence ID" value="XM_001303290.1"/>
</dbReference>
<dbReference type="InterPro" id="IPR001005">
    <property type="entry name" value="SANT/Myb"/>
</dbReference>
<reference evidence="3" key="1">
    <citation type="submission" date="2006-10" db="EMBL/GenBank/DDBJ databases">
        <authorList>
            <person name="Amadeo P."/>
            <person name="Zhao Q."/>
            <person name="Wortman J."/>
            <person name="Fraser-Liggett C."/>
            <person name="Carlton J."/>
        </authorList>
    </citation>
    <scope>NUCLEOTIDE SEQUENCE</scope>
    <source>
        <strain evidence="3">G3</strain>
    </source>
</reference>
<dbReference type="InterPro" id="IPR017930">
    <property type="entry name" value="Myb_dom"/>
</dbReference>
<dbReference type="AlphaFoldDB" id="A2FXJ4"/>
<feature type="domain" description="Myb-like" evidence="1">
    <location>
        <begin position="17"/>
        <end position="64"/>
    </location>
</feature>
<evidence type="ECO:0000259" key="2">
    <source>
        <dbReference type="PROSITE" id="PS51294"/>
    </source>
</evidence>
<reference evidence="3" key="2">
    <citation type="journal article" date="2007" name="Science">
        <title>Draft genome sequence of the sexually transmitted pathogen Trichomonas vaginalis.</title>
        <authorList>
            <person name="Carlton J.M."/>
            <person name="Hirt R.P."/>
            <person name="Silva J.C."/>
            <person name="Delcher A.L."/>
            <person name="Schatz M."/>
            <person name="Zhao Q."/>
            <person name="Wortman J.R."/>
            <person name="Bidwell S.L."/>
            <person name="Alsmark U.C.M."/>
            <person name="Besteiro S."/>
            <person name="Sicheritz-Ponten T."/>
            <person name="Noel C.J."/>
            <person name="Dacks J.B."/>
            <person name="Foster P.G."/>
            <person name="Simillion C."/>
            <person name="Van de Peer Y."/>
            <person name="Miranda-Saavedra D."/>
            <person name="Barton G.J."/>
            <person name="Westrop G.D."/>
            <person name="Mueller S."/>
            <person name="Dessi D."/>
            <person name="Fiori P.L."/>
            <person name="Ren Q."/>
            <person name="Paulsen I."/>
            <person name="Zhang H."/>
            <person name="Bastida-Corcuera F.D."/>
            <person name="Simoes-Barbosa A."/>
            <person name="Brown M.T."/>
            <person name="Hayes R.D."/>
            <person name="Mukherjee M."/>
            <person name="Okumura C.Y."/>
            <person name="Schneider R."/>
            <person name="Smith A.J."/>
            <person name="Vanacova S."/>
            <person name="Villalvazo M."/>
            <person name="Haas B.J."/>
            <person name="Pertea M."/>
            <person name="Feldblyum T.V."/>
            <person name="Utterback T.R."/>
            <person name="Shu C.L."/>
            <person name="Osoegawa K."/>
            <person name="de Jong P.J."/>
            <person name="Hrdy I."/>
            <person name="Horvathova L."/>
            <person name="Zubacova Z."/>
            <person name="Dolezal P."/>
            <person name="Malik S.B."/>
            <person name="Logsdon J.M. Jr."/>
            <person name="Henze K."/>
            <person name="Gupta A."/>
            <person name="Wang C.C."/>
            <person name="Dunne R.L."/>
            <person name="Upcroft J.A."/>
            <person name="Upcroft P."/>
            <person name="White O."/>
            <person name="Salzberg S.L."/>
            <person name="Tang P."/>
            <person name="Chiu C.-H."/>
            <person name="Lee Y.-S."/>
            <person name="Embley T.M."/>
            <person name="Coombs G.H."/>
            <person name="Mottram J.C."/>
            <person name="Tachezy J."/>
            <person name="Fraser-Liggett C.M."/>
            <person name="Johnson P.J."/>
        </authorList>
    </citation>
    <scope>NUCLEOTIDE SEQUENCE [LARGE SCALE GENOMIC DNA]</scope>
    <source>
        <strain evidence="3">G3</strain>
    </source>
</reference>
<dbReference type="Pfam" id="PF00249">
    <property type="entry name" value="Myb_DNA-binding"/>
    <property type="match status" value="2"/>
</dbReference>
<evidence type="ECO:0000259" key="1">
    <source>
        <dbReference type="PROSITE" id="PS50090"/>
    </source>
</evidence>
<organism evidence="3 4">
    <name type="scientific">Trichomonas vaginalis (strain ATCC PRA-98 / G3)</name>
    <dbReference type="NCBI Taxonomy" id="412133"/>
    <lineage>
        <taxon>Eukaryota</taxon>
        <taxon>Metamonada</taxon>
        <taxon>Parabasalia</taxon>
        <taxon>Trichomonadida</taxon>
        <taxon>Trichomonadidae</taxon>
        <taxon>Trichomonas</taxon>
    </lineage>
</organism>
<dbReference type="InParanoid" id="A2FXJ4"/>
<dbReference type="GO" id="GO:0000978">
    <property type="term" value="F:RNA polymerase II cis-regulatory region sequence-specific DNA binding"/>
    <property type="evidence" value="ECO:0000318"/>
    <property type="project" value="GO_Central"/>
</dbReference>
<dbReference type="PROSITE" id="PS51294">
    <property type="entry name" value="HTH_MYB"/>
    <property type="match status" value="2"/>
</dbReference>
<dbReference type="eggNOG" id="KOG0048">
    <property type="taxonomic scope" value="Eukaryota"/>
</dbReference>
<dbReference type="SMART" id="SM00717">
    <property type="entry name" value="SANT"/>
    <property type="match status" value="2"/>
</dbReference>
<dbReference type="SMR" id="A2FXJ4"/>
<dbReference type="PANTHER" id="PTHR45614">
    <property type="entry name" value="MYB PROTEIN-RELATED"/>
    <property type="match status" value="1"/>
</dbReference>
<dbReference type="Gene3D" id="1.10.10.60">
    <property type="entry name" value="Homeodomain-like"/>
    <property type="match status" value="2"/>
</dbReference>
<name>A2FXJ4_TRIV3</name>
<dbReference type="GO" id="GO:0000981">
    <property type="term" value="F:DNA-binding transcription factor activity, RNA polymerase II-specific"/>
    <property type="evidence" value="ECO:0000318"/>
    <property type="project" value="GO_Central"/>
</dbReference>
<dbReference type="GO" id="GO:0005634">
    <property type="term" value="C:nucleus"/>
    <property type="evidence" value="ECO:0000318"/>
    <property type="project" value="GO_Central"/>
</dbReference>
<sequence>MCYLNDSDNEKPVCTTKRKRFTPEEDEIIRQNTKNKREFTWEEIARKIPGRTAKQVCDRYNNYLSKNLKHEKWTKEEDNLIIDMYLKIGPKWTEITTLLDGRNGNNVKNRWYKYLMKESDQIPFDMLKKSSKKQDTLEEYNFNILENEIDLLNLFEHIDLSKNAN</sequence>
<keyword evidence="3" id="KW-0238">DNA-binding</keyword>
<evidence type="ECO:0000313" key="3">
    <source>
        <dbReference type="EMBL" id="EAX90361.1"/>
    </source>
</evidence>
<dbReference type="VEuPathDB" id="TrichDB:TVAGG3_0708050"/>
<protein>
    <submittedName>
        <fullName evidence="3">Myb-like DNA-binding domain containing protein</fullName>
    </submittedName>
</protein>
<dbReference type="KEGG" id="tva:4748058"/>
<feature type="domain" description="HTH myb-type" evidence="2">
    <location>
        <begin position="17"/>
        <end position="64"/>
    </location>
</feature>
<dbReference type="InterPro" id="IPR050560">
    <property type="entry name" value="MYB_TF"/>
</dbReference>
<feature type="domain" description="HTH myb-type" evidence="2">
    <location>
        <begin position="65"/>
        <end position="119"/>
    </location>
</feature>
<proteinExistence type="predicted"/>
<dbReference type="VEuPathDB" id="TrichDB:TVAG_036730"/>
<evidence type="ECO:0000313" key="4">
    <source>
        <dbReference type="Proteomes" id="UP000001542"/>
    </source>
</evidence>
<gene>
    <name evidence="3" type="ORF">TVAG_036730</name>
</gene>
<keyword evidence="4" id="KW-1185">Reference proteome</keyword>
<feature type="domain" description="Myb-like" evidence="1">
    <location>
        <begin position="65"/>
        <end position="115"/>
    </location>
</feature>
<dbReference type="EMBL" id="DS114114">
    <property type="protein sequence ID" value="EAX90361.1"/>
    <property type="molecule type" value="Genomic_DNA"/>
</dbReference>
<dbReference type="STRING" id="5722.A2FXJ4"/>
<dbReference type="OrthoDB" id="2350934at2759"/>
<dbReference type="PROSITE" id="PS50090">
    <property type="entry name" value="MYB_LIKE"/>
    <property type="match status" value="2"/>
</dbReference>
<dbReference type="GO" id="GO:0006355">
    <property type="term" value="P:regulation of DNA-templated transcription"/>
    <property type="evidence" value="ECO:0000318"/>
    <property type="project" value="GO_Central"/>
</dbReference>
<dbReference type="PANTHER" id="PTHR45614:SF69">
    <property type="entry name" value="CHROMOSOME UNDETERMINED SCAFFOLD_38, WHOLE GENOME SHOTGUN SEQUENCE"/>
    <property type="match status" value="1"/>
</dbReference>